<keyword evidence="5" id="KW-1003">Cell membrane</keyword>
<dbReference type="GO" id="GO:0015031">
    <property type="term" value="P:protein transport"/>
    <property type="evidence" value="ECO:0007669"/>
    <property type="project" value="UniProtKB-KW"/>
</dbReference>
<dbReference type="GO" id="GO:0044781">
    <property type="term" value="P:bacterial-type flagellum organization"/>
    <property type="evidence" value="ECO:0007669"/>
    <property type="project" value="UniProtKB-UniRule"/>
</dbReference>
<evidence type="ECO:0000256" key="9">
    <source>
        <dbReference type="ARBA" id="ARBA00023134"/>
    </source>
</evidence>
<dbReference type="SMART" id="SM00962">
    <property type="entry name" value="SRP54"/>
    <property type="match status" value="1"/>
</dbReference>
<keyword evidence="4" id="KW-0813">Transport</keyword>
<dbReference type="GO" id="GO:0006614">
    <property type="term" value="P:SRP-dependent cotranslational protein targeting to membrane"/>
    <property type="evidence" value="ECO:0007669"/>
    <property type="project" value="UniProtKB-UniRule"/>
</dbReference>
<feature type="compositionally biased region" description="Low complexity" evidence="14">
    <location>
        <begin position="69"/>
        <end position="84"/>
    </location>
</feature>
<dbReference type="AlphaFoldDB" id="A0A4R4A684"/>
<keyword evidence="17" id="KW-0969">Cilium</keyword>
<dbReference type="GO" id="GO:0005886">
    <property type="term" value="C:plasma membrane"/>
    <property type="evidence" value="ECO:0007669"/>
    <property type="project" value="UniProtKB-SubCell"/>
</dbReference>
<evidence type="ECO:0000256" key="11">
    <source>
        <dbReference type="ARBA" id="ARBA00023225"/>
    </source>
</evidence>
<dbReference type="SUPFAM" id="SSF52540">
    <property type="entry name" value="P-loop containing nucleoside triphosphate hydrolases"/>
    <property type="match status" value="1"/>
</dbReference>
<evidence type="ECO:0000256" key="8">
    <source>
        <dbReference type="ARBA" id="ARBA00022927"/>
    </source>
</evidence>
<dbReference type="GO" id="GO:0005525">
    <property type="term" value="F:GTP binding"/>
    <property type="evidence" value="ECO:0007669"/>
    <property type="project" value="UniProtKB-UniRule"/>
</dbReference>
<dbReference type="InterPro" id="IPR027417">
    <property type="entry name" value="P-loop_NTPase"/>
</dbReference>
<evidence type="ECO:0000256" key="13">
    <source>
        <dbReference type="NCBIfam" id="TIGR03499"/>
    </source>
</evidence>
<dbReference type="PANTHER" id="PTHR43134">
    <property type="entry name" value="SIGNAL RECOGNITION PARTICLE RECEPTOR SUBUNIT ALPHA"/>
    <property type="match status" value="1"/>
</dbReference>
<evidence type="ECO:0000256" key="10">
    <source>
        <dbReference type="ARBA" id="ARBA00023136"/>
    </source>
</evidence>
<dbReference type="InterPro" id="IPR003593">
    <property type="entry name" value="AAA+_ATPase"/>
</dbReference>
<comment type="similarity">
    <text evidence="2">Belongs to the GTP-binding SRP family.</text>
</comment>
<proteinExistence type="inferred from homology"/>
<evidence type="ECO:0000256" key="2">
    <source>
        <dbReference type="ARBA" id="ARBA00008531"/>
    </source>
</evidence>
<evidence type="ECO:0000256" key="4">
    <source>
        <dbReference type="ARBA" id="ARBA00022448"/>
    </source>
</evidence>
<dbReference type="NCBIfam" id="TIGR03499">
    <property type="entry name" value="FlhF"/>
    <property type="match status" value="1"/>
</dbReference>
<dbReference type="FunFam" id="3.40.50.300:FF:000695">
    <property type="entry name" value="Flagellar biosynthesis regulator FlhF"/>
    <property type="match status" value="1"/>
</dbReference>
<dbReference type="CDD" id="cd17873">
    <property type="entry name" value="FlhF"/>
    <property type="match status" value="1"/>
</dbReference>
<keyword evidence="9" id="KW-0342">GTP-binding</keyword>
<dbReference type="GO" id="GO:0005047">
    <property type="term" value="F:signal recognition particle binding"/>
    <property type="evidence" value="ECO:0007669"/>
    <property type="project" value="TreeGrafter"/>
</dbReference>
<evidence type="ECO:0000256" key="12">
    <source>
        <dbReference type="ARBA" id="ARBA00025337"/>
    </source>
</evidence>
<evidence type="ECO:0000256" key="7">
    <source>
        <dbReference type="ARBA" id="ARBA00022795"/>
    </source>
</evidence>
<evidence type="ECO:0000259" key="15">
    <source>
        <dbReference type="SMART" id="SM00382"/>
    </source>
</evidence>
<evidence type="ECO:0000313" key="18">
    <source>
        <dbReference type="Proteomes" id="UP000295247"/>
    </source>
</evidence>
<evidence type="ECO:0000256" key="5">
    <source>
        <dbReference type="ARBA" id="ARBA00022475"/>
    </source>
</evidence>
<dbReference type="InterPro" id="IPR000897">
    <property type="entry name" value="SRP54_GTPase_dom"/>
</dbReference>
<protein>
    <recommendedName>
        <fullName evidence="3 13">Flagellar biosynthesis protein FlhF</fullName>
    </recommendedName>
</protein>
<feature type="domain" description="AAA+ ATPase" evidence="15">
    <location>
        <begin position="179"/>
        <end position="314"/>
    </location>
</feature>
<comment type="subcellular location">
    <subcellularLocation>
        <location evidence="1">Cell membrane</location>
        <topology evidence="1">Peripheral membrane protein</topology>
        <orientation evidence="1">Cytoplasmic side</orientation>
    </subcellularLocation>
</comment>
<evidence type="ECO:0000313" key="17">
    <source>
        <dbReference type="EMBL" id="TCW33423.1"/>
    </source>
</evidence>
<dbReference type="Gene3D" id="3.40.50.300">
    <property type="entry name" value="P-loop containing nucleotide triphosphate hydrolases"/>
    <property type="match status" value="1"/>
</dbReference>
<dbReference type="InterPro" id="IPR020006">
    <property type="entry name" value="FlhF"/>
</dbReference>
<dbReference type="GO" id="GO:0003924">
    <property type="term" value="F:GTPase activity"/>
    <property type="evidence" value="ECO:0007669"/>
    <property type="project" value="UniProtKB-UniRule"/>
</dbReference>
<dbReference type="Proteomes" id="UP000295247">
    <property type="component" value="Unassembled WGS sequence"/>
</dbReference>
<dbReference type="Pfam" id="PF00448">
    <property type="entry name" value="SRP54"/>
    <property type="match status" value="1"/>
</dbReference>
<dbReference type="RefSeq" id="WP_123141881.1">
    <property type="nucleotide sequence ID" value="NZ_JAKEDQ010000006.1"/>
</dbReference>
<keyword evidence="6" id="KW-0547">Nucleotide-binding</keyword>
<keyword evidence="11" id="KW-1006">Bacterial flagellum protein export</keyword>
<evidence type="ECO:0000256" key="6">
    <source>
        <dbReference type="ARBA" id="ARBA00022741"/>
    </source>
</evidence>
<dbReference type="Gene3D" id="1.20.120.1380">
    <property type="entry name" value="Flagellar FlhF biosynthesis protein, N domain"/>
    <property type="match status" value="1"/>
</dbReference>
<comment type="function">
    <text evidence="12">Necessary for flagellar biosynthesis. May be involved in translocation of the flagellum.</text>
</comment>
<dbReference type="EMBL" id="SMDC01000014">
    <property type="protein sequence ID" value="TCW33423.1"/>
    <property type="molecule type" value="Genomic_DNA"/>
</dbReference>
<comment type="caution">
    <text evidence="17">The sequence shown here is derived from an EMBL/GenBank/DDBJ whole genome shotgun (WGS) entry which is preliminary data.</text>
</comment>
<keyword evidence="8" id="KW-0653">Protein transport</keyword>
<evidence type="ECO:0000256" key="14">
    <source>
        <dbReference type="SAM" id="MobiDB-lite"/>
    </source>
</evidence>
<sequence>MSVRRYTARDMRDAMRQVRELQGPDAVILSSRRVDGMLEVIAALDEGDQAAAPAPTVPTRAPRRERASAPEARAPRPAVPATATLPTDPEIAAMRRELCDLRSLLVQHQNASESARWAARHPLAAELVTRLTDCGFTEKLARSLAGGILEETSVESAWSRLRARLSAAIPTAQSPVLDQGGMLALVGPTGVGKTTTLARLALRQIRRMGRDSVSLVSLDRQRIGAYKQLQAFGQMAGVSVMLLENEHELAALSSRAGDGRLILIDTAGHAARDAAERRLFAQVRERIELETWLVIAATHQSMVLRQVLEAFQSSEPSALVLTKVDETEQLGETLSVLMEQRLGLIFYSDGQRMTEDFHKVDTLYLTRLALQERAHAMRAPGGARASLDGLAMNAMPASTRTPGEQGSMVLESVLPFRTPAHATA</sequence>
<name>A0A4R4A684_MARGR</name>
<evidence type="ECO:0000259" key="16">
    <source>
        <dbReference type="SMART" id="SM00962"/>
    </source>
</evidence>
<keyword evidence="10" id="KW-0472">Membrane</keyword>
<feature type="compositionally biased region" description="Low complexity" evidence="14">
    <location>
        <begin position="50"/>
        <end position="60"/>
    </location>
</feature>
<feature type="region of interest" description="Disordered" evidence="14">
    <location>
        <begin position="49"/>
        <end position="84"/>
    </location>
</feature>
<evidence type="ECO:0000256" key="3">
    <source>
        <dbReference type="ARBA" id="ARBA00014919"/>
    </source>
</evidence>
<evidence type="ECO:0000256" key="1">
    <source>
        <dbReference type="ARBA" id="ARBA00004413"/>
    </source>
</evidence>
<keyword evidence="17" id="KW-0966">Cell projection</keyword>
<organism evidence="17 18">
    <name type="scientific">Marichromatium gracile</name>
    <name type="common">Chromatium gracile</name>
    <dbReference type="NCBI Taxonomy" id="1048"/>
    <lineage>
        <taxon>Bacteria</taxon>
        <taxon>Pseudomonadati</taxon>
        <taxon>Pseudomonadota</taxon>
        <taxon>Gammaproteobacteria</taxon>
        <taxon>Chromatiales</taxon>
        <taxon>Chromatiaceae</taxon>
        <taxon>Marichromatium</taxon>
    </lineage>
</organism>
<dbReference type="PANTHER" id="PTHR43134:SF3">
    <property type="entry name" value="FLAGELLAR BIOSYNTHESIS PROTEIN FLHF"/>
    <property type="match status" value="1"/>
</dbReference>
<dbReference type="InterPro" id="IPR047040">
    <property type="entry name" value="FlhF__GTPase_dom"/>
</dbReference>
<accession>A0A4R4A684</accession>
<gene>
    <name evidence="17" type="ORF">EDC29_11470</name>
</gene>
<feature type="domain" description="SRP54-type proteins GTP-binding" evidence="16">
    <location>
        <begin position="180"/>
        <end position="371"/>
    </location>
</feature>
<dbReference type="SMART" id="SM00382">
    <property type="entry name" value="AAA"/>
    <property type="match status" value="1"/>
</dbReference>
<reference evidence="17 18" key="1">
    <citation type="submission" date="2019-03" db="EMBL/GenBank/DDBJ databases">
        <title>Genomic Encyclopedia of Type Strains, Phase IV (KMG-IV): sequencing the most valuable type-strain genomes for metagenomic binning, comparative biology and taxonomic classification.</title>
        <authorList>
            <person name="Goeker M."/>
        </authorList>
    </citation>
    <scope>NUCLEOTIDE SEQUENCE [LARGE SCALE GENOMIC DNA]</scope>
    <source>
        <strain evidence="17 18">DSM 203</strain>
    </source>
</reference>
<keyword evidence="17" id="KW-0282">Flagellum</keyword>
<keyword evidence="7" id="KW-1005">Bacterial flagellum biogenesis</keyword>